<dbReference type="SUPFAM" id="SSF52540">
    <property type="entry name" value="P-loop containing nucleoside triphosphate hydrolases"/>
    <property type="match status" value="1"/>
</dbReference>
<dbReference type="VEuPathDB" id="FungiDB:BON22_2911"/>
<feature type="transmembrane region" description="Helical" evidence="9">
    <location>
        <begin position="703"/>
        <end position="724"/>
    </location>
</feature>
<comment type="subcellular location">
    <subcellularLocation>
        <location evidence="8">Endoplasmic reticulum membrane</location>
        <topology evidence="8">Multi-pass membrane protein</topology>
    </subcellularLocation>
    <text evidence="8">Enriched in the cortical ER. Concentrated in punctae along the ER tubules.</text>
</comment>
<evidence type="ECO:0000256" key="8">
    <source>
        <dbReference type="HAMAP-Rule" id="MF_03109"/>
    </source>
</evidence>
<dbReference type="FunFam" id="3.40.50.300:FF:000727">
    <property type="entry name" value="Protein SEY1 homolog"/>
    <property type="match status" value="1"/>
</dbReference>
<dbReference type="GO" id="GO:0005789">
    <property type="term" value="C:endoplasmic reticulum membrane"/>
    <property type="evidence" value="ECO:0007669"/>
    <property type="project" value="UniProtKB-SubCell"/>
</dbReference>
<dbReference type="GO" id="GO:0005525">
    <property type="term" value="F:GTP binding"/>
    <property type="evidence" value="ECO:0007669"/>
    <property type="project" value="UniProtKB-UniRule"/>
</dbReference>
<evidence type="ECO:0000256" key="5">
    <source>
        <dbReference type="ARBA" id="ARBA00022989"/>
    </source>
</evidence>
<dbReference type="OrthoDB" id="1597724at2759"/>
<keyword evidence="4 8" id="KW-0256">Endoplasmic reticulum</keyword>
<feature type="binding site" evidence="8">
    <location>
        <begin position="44"/>
        <end position="51"/>
    </location>
    <ligand>
        <name>GTP</name>
        <dbReference type="ChEBI" id="CHEBI:37565"/>
    </ligand>
</feature>
<sequence>MSSNVSVQVIDEDKAFQRDNVEKYLKSVVTKDLGVDYHVISVFGSQSTGKSTLLNKLFHTQFDVMNETQRQQTTKGIWLGYSPKIETTEKVLTSDNQEQVFVMDVEGSDGRERGEDQDFERKAALFALSTSEVLIVNIWEHQVGLYQGANMGLLKTVFEVNLSLFGNKDHKVLLLFVIRDHVGATPLSNLSKTLTDDLNKMWSSISKPSTVREDVQLSDYFDIEFTGLAHKVLQPDKFEEDVKSLGDRFANRSSSDHLFKKDYKQNFPIDGWTLYAENCWDQIQSNKDLDLPTQQILVARFRCDEIVKECMESFNSKFTEMFGGANLSLTTGVAIAKDFKELRDSAFTSYDAQASHYNKEVYASKRETLRQGVNSKLSALYNDYIKDFKKATLLIFTNTFTDKSNKMSFQDKSISAKELALENFVKQTEPFTALDNEAFDHTQELEEFGKLLEEELANARRHEIQSLVNRTVKKVSPLSKNQTLEFFGMPEDDMWDKILENFRGLVNNALAKFKTEDGAFDFKLGSLSEAENAVIADRIGKACWINFDHFIHEYLSEDNVVNILRRQFEDMFTYDSNNVPRVWKNETDIAGAYKEATGYALKSLPLFALAKLSNDSEILPDYNIYEDEDSDDEEDTGPHRFAHILTSTQQNKIRKEFLKQAEIAHRDANRSIVSKISQVPPFMYVLLLVLGWNEFMAILRNPLYLVLTIMIGTCLFFVHTLNLWGPLELASNTLIKEGKDWLASVLLEEHQKGGRTPILASPVNTNAEEYGMEDLSEKAAFEEK</sequence>
<feature type="topological domain" description="Cytoplasmic" evidence="8">
    <location>
        <begin position="724"/>
        <end position="784"/>
    </location>
</feature>
<dbReference type="GO" id="GO:0016320">
    <property type="term" value="P:endoplasmic reticulum membrane fusion"/>
    <property type="evidence" value="ECO:0007669"/>
    <property type="project" value="TreeGrafter"/>
</dbReference>
<name>A0A061B0A3_CYBFA</name>
<evidence type="ECO:0000313" key="11">
    <source>
        <dbReference type="EMBL" id="CDR43245.1"/>
    </source>
</evidence>
<organism evidence="11">
    <name type="scientific">Cyberlindnera fabianii</name>
    <name type="common">Yeast</name>
    <name type="synonym">Hansenula fabianii</name>
    <dbReference type="NCBI Taxonomy" id="36022"/>
    <lineage>
        <taxon>Eukaryota</taxon>
        <taxon>Fungi</taxon>
        <taxon>Dikarya</taxon>
        <taxon>Ascomycota</taxon>
        <taxon>Saccharomycotina</taxon>
        <taxon>Saccharomycetes</taxon>
        <taxon>Phaffomycetales</taxon>
        <taxon>Phaffomycetaceae</taxon>
        <taxon>Cyberlindnera</taxon>
    </lineage>
</organism>
<dbReference type="PANTHER" id="PTHR45923:SF2">
    <property type="entry name" value="PROTEIN SEY1"/>
    <property type="match status" value="1"/>
</dbReference>
<dbReference type="Gene3D" id="3.40.50.300">
    <property type="entry name" value="P-loop containing nucleotide triphosphate hydrolases"/>
    <property type="match status" value="1"/>
</dbReference>
<keyword evidence="2 8" id="KW-0547">Nucleotide-binding</keyword>
<dbReference type="InterPro" id="IPR027417">
    <property type="entry name" value="P-loop_NTPase"/>
</dbReference>
<dbReference type="HAMAP" id="MF_03109">
    <property type="entry name" value="Sey1"/>
    <property type="match status" value="1"/>
</dbReference>
<evidence type="ECO:0000256" key="6">
    <source>
        <dbReference type="ARBA" id="ARBA00023134"/>
    </source>
</evidence>
<dbReference type="InterPro" id="IPR046758">
    <property type="entry name" value="Sey1/RHD3-like_3HB"/>
</dbReference>
<dbReference type="EMBL" id="LK052896">
    <property type="protein sequence ID" value="CDR43245.1"/>
    <property type="molecule type" value="Genomic_DNA"/>
</dbReference>
<protein>
    <submittedName>
        <fullName evidence="11">CYFA0S11e02344g1_1</fullName>
    </submittedName>
</protein>
<feature type="topological domain" description="Cytoplasmic" evidence="8">
    <location>
        <begin position="1"/>
        <end position="678"/>
    </location>
</feature>
<dbReference type="PANTHER" id="PTHR45923">
    <property type="entry name" value="PROTEIN SEY1"/>
    <property type="match status" value="1"/>
</dbReference>
<keyword evidence="7 8" id="KW-0472">Membrane</keyword>
<reference evidence="11" key="1">
    <citation type="journal article" date="2014" name="Genome Announc.">
        <title>Genome sequence of the yeast Cyberlindnera fabianii (Hansenula fabianii).</title>
        <authorList>
            <person name="Freel K.C."/>
            <person name="Sarilar V."/>
            <person name="Neuveglise C."/>
            <person name="Devillers H."/>
            <person name="Friedrich A."/>
            <person name="Schacherer J."/>
        </authorList>
    </citation>
    <scope>NUCLEOTIDE SEQUENCE</scope>
    <source>
        <strain evidence="11">YJS4271</strain>
    </source>
</reference>
<dbReference type="CDD" id="cd01851">
    <property type="entry name" value="GBP"/>
    <property type="match status" value="1"/>
</dbReference>
<evidence type="ECO:0000256" key="2">
    <source>
        <dbReference type="ARBA" id="ARBA00022741"/>
    </source>
</evidence>
<dbReference type="GO" id="GO:0003924">
    <property type="term" value="F:GTPase activity"/>
    <property type="evidence" value="ECO:0007669"/>
    <property type="project" value="UniProtKB-UniRule"/>
</dbReference>
<evidence type="ECO:0000256" key="1">
    <source>
        <dbReference type="ARBA" id="ARBA00022692"/>
    </source>
</evidence>
<feature type="topological domain" description="Lumenal" evidence="8">
    <location>
        <begin position="700"/>
        <end position="702"/>
    </location>
</feature>
<dbReference type="PhylomeDB" id="A0A061B0A3"/>
<dbReference type="InterPro" id="IPR030386">
    <property type="entry name" value="G_GB1_RHD3_dom"/>
</dbReference>
<evidence type="ECO:0000256" key="3">
    <source>
        <dbReference type="ARBA" id="ARBA00022801"/>
    </source>
</evidence>
<evidence type="ECO:0000256" key="7">
    <source>
        <dbReference type="ARBA" id="ARBA00023136"/>
    </source>
</evidence>
<gene>
    <name evidence="8" type="primary">SEY1</name>
    <name evidence="11" type="ORF">CYFA0S_11e02344g</name>
</gene>
<dbReference type="PROSITE" id="PS51715">
    <property type="entry name" value="G_GB1_RHD3"/>
    <property type="match status" value="1"/>
</dbReference>
<keyword evidence="5 8" id="KW-1133">Transmembrane helix</keyword>
<evidence type="ECO:0000256" key="9">
    <source>
        <dbReference type="SAM" id="Phobius"/>
    </source>
</evidence>
<dbReference type="AlphaFoldDB" id="A0A061B0A3"/>
<keyword evidence="3 8" id="KW-0378">Hydrolase</keyword>
<keyword evidence="1 8" id="KW-0812">Transmembrane</keyword>
<accession>A0A061B0A3</accession>
<dbReference type="InterPro" id="IPR008803">
    <property type="entry name" value="RHD3/Sey1"/>
</dbReference>
<feature type="domain" description="GB1/RHD3-type G" evidence="10">
    <location>
        <begin position="34"/>
        <end position="263"/>
    </location>
</feature>
<keyword evidence="6 8" id="KW-0342">GTP-binding</keyword>
<proteinExistence type="inferred from homology"/>
<dbReference type="Pfam" id="PF20428">
    <property type="entry name" value="Sey1_3HB"/>
    <property type="match status" value="1"/>
</dbReference>
<evidence type="ECO:0000256" key="4">
    <source>
        <dbReference type="ARBA" id="ARBA00022824"/>
    </source>
</evidence>
<dbReference type="Pfam" id="PF05879">
    <property type="entry name" value="RHD3_GTPase"/>
    <property type="match status" value="1"/>
</dbReference>
<evidence type="ECO:0000259" key="10">
    <source>
        <dbReference type="PROSITE" id="PS51715"/>
    </source>
</evidence>
<comment type="similarity">
    <text evidence="8">Belongs to the TRAFAC class dynamin-like GTPase superfamily. GB1/RHD3 GTPase family. RHD3 subfamily.</text>
</comment>